<gene>
    <name evidence="10" type="ORF">FKW44_010806</name>
</gene>
<dbReference type="InterPro" id="IPR050479">
    <property type="entry name" value="CYP11_CYP27_families"/>
</dbReference>
<evidence type="ECO:0000256" key="3">
    <source>
        <dbReference type="ARBA" id="ARBA00022617"/>
    </source>
</evidence>
<organism evidence="10 11">
    <name type="scientific">Caligus rogercresseyi</name>
    <name type="common">Sea louse</name>
    <dbReference type="NCBI Taxonomy" id="217165"/>
    <lineage>
        <taxon>Eukaryota</taxon>
        <taxon>Metazoa</taxon>
        <taxon>Ecdysozoa</taxon>
        <taxon>Arthropoda</taxon>
        <taxon>Crustacea</taxon>
        <taxon>Multicrustacea</taxon>
        <taxon>Hexanauplia</taxon>
        <taxon>Copepoda</taxon>
        <taxon>Siphonostomatoida</taxon>
        <taxon>Caligidae</taxon>
        <taxon>Caligus</taxon>
    </lineage>
</organism>
<evidence type="ECO:0000313" key="10">
    <source>
        <dbReference type="EMBL" id="QQP49969.1"/>
    </source>
</evidence>
<keyword evidence="11" id="KW-1185">Reference proteome</keyword>
<evidence type="ECO:0000256" key="4">
    <source>
        <dbReference type="ARBA" id="ARBA00022723"/>
    </source>
</evidence>
<dbReference type="AlphaFoldDB" id="A0A7T8HH41"/>
<dbReference type="PANTHER" id="PTHR24279">
    <property type="entry name" value="CYTOCHROME P450"/>
    <property type="match status" value="1"/>
</dbReference>
<dbReference type="InterPro" id="IPR001128">
    <property type="entry name" value="Cyt_P450"/>
</dbReference>
<dbReference type="PROSITE" id="PS00086">
    <property type="entry name" value="CYTOCHROME_P450"/>
    <property type="match status" value="1"/>
</dbReference>
<evidence type="ECO:0000313" key="11">
    <source>
        <dbReference type="Proteomes" id="UP000595437"/>
    </source>
</evidence>
<protein>
    <submittedName>
        <fullName evidence="10">Cytochrome P450 302a1_ mitochondrial</fullName>
    </submittedName>
</protein>
<evidence type="ECO:0000256" key="9">
    <source>
        <dbReference type="RuleBase" id="RU000461"/>
    </source>
</evidence>
<dbReference type="OrthoDB" id="3945418at2759"/>
<dbReference type="Pfam" id="PF00067">
    <property type="entry name" value="p450"/>
    <property type="match status" value="2"/>
</dbReference>
<dbReference type="InterPro" id="IPR002401">
    <property type="entry name" value="Cyt_P450_E_grp-I"/>
</dbReference>
<dbReference type="PRINTS" id="PR00463">
    <property type="entry name" value="EP450I"/>
</dbReference>
<dbReference type="GO" id="GO:0016705">
    <property type="term" value="F:oxidoreductase activity, acting on paired donors, with incorporation or reduction of molecular oxygen"/>
    <property type="evidence" value="ECO:0007669"/>
    <property type="project" value="InterPro"/>
</dbReference>
<accession>A0A7T8HH41</accession>
<dbReference type="GO" id="GO:0005506">
    <property type="term" value="F:iron ion binding"/>
    <property type="evidence" value="ECO:0007669"/>
    <property type="project" value="InterPro"/>
</dbReference>
<keyword evidence="3 8" id="KW-0349">Heme</keyword>
<evidence type="ECO:0000256" key="5">
    <source>
        <dbReference type="ARBA" id="ARBA00023002"/>
    </source>
</evidence>
<evidence type="ECO:0000256" key="7">
    <source>
        <dbReference type="ARBA" id="ARBA00023033"/>
    </source>
</evidence>
<reference evidence="11" key="1">
    <citation type="submission" date="2021-01" db="EMBL/GenBank/DDBJ databases">
        <title>Caligus Genome Assembly.</title>
        <authorList>
            <person name="Gallardo-Escarate C."/>
        </authorList>
    </citation>
    <scope>NUCLEOTIDE SEQUENCE [LARGE SCALE GENOMIC DNA]</scope>
</reference>
<dbReference type="Proteomes" id="UP000595437">
    <property type="component" value="Chromosome 7"/>
</dbReference>
<keyword evidence="5 9" id="KW-0560">Oxidoreductase</keyword>
<dbReference type="SUPFAM" id="SSF48264">
    <property type="entry name" value="Cytochrome P450"/>
    <property type="match status" value="1"/>
</dbReference>
<sequence length="448" mass="51649">MNRVKPFHSIPGPSSWPMFGTLPYYLWGPIKKYDFKRLDKNGLSKYNEFGPIVRENIAPGTNIVWLFDPDDIQKMFQYDGQCPARRSHLALQKYRRDRPHLPLNVPKALDIFQDPFQGIASEFVETISPGTQEDFLEDLKRYFVEITGFFTLDTRLGALSQDGKNENSLSSILIRSAFQTNSNILLTDNSLPLWKIFETKEYKALRESQGQIEMIALEFIRSKKESLSRKDKTDKYTLLDHYFITDNLDEKDILAMVCDSLLAGIDTSSYTSGFMLYHLAKNPETQAHLRDTIKSLPEQGLKGFSYGRAVLKGNTSSQSRFRGDRKDLPEPNAIFSGYSVPEGTVLVSQNQVSCRLKEYFEDPLDFRPERWLNKTQKTHPYLILPFGFGPRMCIGRRIAEMSILHLLKELIMKYEIELRDPGLELGCISYLINSPDQPLCLEFKKIKY</sequence>
<dbReference type="GO" id="GO:0020037">
    <property type="term" value="F:heme binding"/>
    <property type="evidence" value="ECO:0007669"/>
    <property type="project" value="InterPro"/>
</dbReference>
<dbReference type="InterPro" id="IPR017972">
    <property type="entry name" value="Cyt_P450_CS"/>
</dbReference>
<name>A0A7T8HH41_CALRO</name>
<evidence type="ECO:0000256" key="1">
    <source>
        <dbReference type="ARBA" id="ARBA00001971"/>
    </source>
</evidence>
<keyword evidence="6 8" id="KW-0408">Iron</keyword>
<evidence type="ECO:0000256" key="6">
    <source>
        <dbReference type="ARBA" id="ARBA00023004"/>
    </source>
</evidence>
<evidence type="ECO:0000256" key="2">
    <source>
        <dbReference type="ARBA" id="ARBA00010617"/>
    </source>
</evidence>
<feature type="binding site" description="axial binding residue" evidence="8">
    <location>
        <position position="393"/>
    </location>
    <ligand>
        <name>heme</name>
        <dbReference type="ChEBI" id="CHEBI:30413"/>
    </ligand>
    <ligandPart>
        <name>Fe</name>
        <dbReference type="ChEBI" id="CHEBI:18248"/>
    </ligandPart>
</feature>
<comment type="similarity">
    <text evidence="2 9">Belongs to the cytochrome P450 family.</text>
</comment>
<comment type="cofactor">
    <cofactor evidence="1 8">
        <name>heme</name>
        <dbReference type="ChEBI" id="CHEBI:30413"/>
    </cofactor>
</comment>
<dbReference type="GO" id="GO:0004497">
    <property type="term" value="F:monooxygenase activity"/>
    <property type="evidence" value="ECO:0007669"/>
    <property type="project" value="UniProtKB-KW"/>
</dbReference>
<proteinExistence type="inferred from homology"/>
<dbReference type="InterPro" id="IPR036396">
    <property type="entry name" value="Cyt_P450_sf"/>
</dbReference>
<dbReference type="EMBL" id="CP045896">
    <property type="protein sequence ID" value="QQP49969.1"/>
    <property type="molecule type" value="Genomic_DNA"/>
</dbReference>
<keyword evidence="7 9" id="KW-0503">Monooxygenase</keyword>
<dbReference type="CDD" id="cd11054">
    <property type="entry name" value="CYP24A1-like"/>
    <property type="match status" value="1"/>
</dbReference>
<keyword evidence="4 8" id="KW-0479">Metal-binding</keyword>
<dbReference type="PRINTS" id="PR00385">
    <property type="entry name" value="P450"/>
</dbReference>
<dbReference type="PANTHER" id="PTHR24279:SF120">
    <property type="entry name" value="CYTOCHROME P450"/>
    <property type="match status" value="1"/>
</dbReference>
<dbReference type="Gene3D" id="1.10.630.10">
    <property type="entry name" value="Cytochrome P450"/>
    <property type="match status" value="1"/>
</dbReference>
<evidence type="ECO:0000256" key="8">
    <source>
        <dbReference type="PIRSR" id="PIRSR602401-1"/>
    </source>
</evidence>